<evidence type="ECO:0000256" key="7">
    <source>
        <dbReference type="ARBA" id="ARBA00023237"/>
    </source>
</evidence>
<evidence type="ECO:0000313" key="9">
    <source>
        <dbReference type="EMBL" id="MFC1851893.1"/>
    </source>
</evidence>
<keyword evidence="7" id="KW-0998">Cell outer membrane</keyword>
<gene>
    <name evidence="9" type="ORF">ACFL27_17005</name>
</gene>
<evidence type="ECO:0000256" key="1">
    <source>
        <dbReference type="ARBA" id="ARBA00004571"/>
    </source>
</evidence>
<dbReference type="Proteomes" id="UP001594351">
    <property type="component" value="Unassembled WGS sequence"/>
</dbReference>
<keyword evidence="6" id="KW-0472">Membrane</keyword>
<comment type="subcellular location">
    <subcellularLocation>
        <location evidence="1">Cell outer membrane</location>
        <topology evidence="1">Multi-pass membrane protein</topology>
    </subcellularLocation>
</comment>
<evidence type="ECO:0000313" key="10">
    <source>
        <dbReference type="Proteomes" id="UP001594351"/>
    </source>
</evidence>
<name>A0ABV6Z0P8_UNCC1</name>
<evidence type="ECO:0000256" key="3">
    <source>
        <dbReference type="ARBA" id="ARBA00022452"/>
    </source>
</evidence>
<organism evidence="9 10">
    <name type="scientific">candidate division CSSED10-310 bacterium</name>
    <dbReference type="NCBI Taxonomy" id="2855610"/>
    <lineage>
        <taxon>Bacteria</taxon>
        <taxon>Bacteria division CSSED10-310</taxon>
    </lineage>
</organism>
<dbReference type="EMBL" id="JBHPBY010000239">
    <property type="protein sequence ID" value="MFC1851893.1"/>
    <property type="molecule type" value="Genomic_DNA"/>
</dbReference>
<dbReference type="Gene3D" id="2.40.170.20">
    <property type="entry name" value="TonB-dependent receptor, beta-barrel domain"/>
    <property type="match status" value="1"/>
</dbReference>
<keyword evidence="3" id="KW-1134">Transmembrane beta strand</keyword>
<dbReference type="InterPro" id="IPR039426">
    <property type="entry name" value="TonB-dep_rcpt-like"/>
</dbReference>
<dbReference type="SUPFAM" id="SSF49452">
    <property type="entry name" value="Starch-binding domain-like"/>
    <property type="match status" value="1"/>
</dbReference>
<dbReference type="InterPro" id="IPR057601">
    <property type="entry name" value="Oar-like_b-barrel"/>
</dbReference>
<dbReference type="InterPro" id="IPR037066">
    <property type="entry name" value="Plug_dom_sf"/>
</dbReference>
<dbReference type="PANTHER" id="PTHR30069:SF29">
    <property type="entry name" value="HEMOGLOBIN AND HEMOGLOBIN-HAPTOGLOBIN-BINDING PROTEIN 1-RELATED"/>
    <property type="match status" value="1"/>
</dbReference>
<keyword evidence="5" id="KW-0732">Signal</keyword>
<reference evidence="9 10" key="1">
    <citation type="submission" date="2024-09" db="EMBL/GenBank/DDBJ databases">
        <title>Laminarin stimulates single cell rates of sulfate reduction while oxygen inhibits transcriptomic activity in coastal marine sediment.</title>
        <authorList>
            <person name="Lindsay M."/>
            <person name="Orcutt B."/>
            <person name="Emerson D."/>
            <person name="Stepanauskas R."/>
            <person name="D'Angelo T."/>
        </authorList>
    </citation>
    <scope>NUCLEOTIDE SEQUENCE [LARGE SCALE GENOMIC DNA]</scope>
    <source>
        <strain evidence="9">SAG AM-311-K15</strain>
    </source>
</reference>
<keyword evidence="4" id="KW-0812">Transmembrane</keyword>
<feature type="domain" description="TonB-dependent transporter Oar-like beta-barrel" evidence="8">
    <location>
        <begin position="485"/>
        <end position="686"/>
    </location>
</feature>
<evidence type="ECO:0000256" key="2">
    <source>
        <dbReference type="ARBA" id="ARBA00022448"/>
    </source>
</evidence>
<feature type="non-terminal residue" evidence="9">
    <location>
        <position position="1"/>
    </location>
</feature>
<evidence type="ECO:0000256" key="5">
    <source>
        <dbReference type="ARBA" id="ARBA00022729"/>
    </source>
</evidence>
<dbReference type="Gene3D" id="2.170.130.10">
    <property type="entry name" value="TonB-dependent receptor, plug domain"/>
    <property type="match status" value="1"/>
</dbReference>
<evidence type="ECO:0000256" key="6">
    <source>
        <dbReference type="ARBA" id="ARBA00023136"/>
    </source>
</evidence>
<accession>A0ABV6Z0P8</accession>
<keyword evidence="2" id="KW-0813">Transport</keyword>
<dbReference type="Gene3D" id="2.60.40.1120">
    <property type="entry name" value="Carboxypeptidase-like, regulatory domain"/>
    <property type="match status" value="1"/>
</dbReference>
<dbReference type="Pfam" id="PF25183">
    <property type="entry name" value="OMP_b-brl_4"/>
    <property type="match status" value="1"/>
</dbReference>
<protein>
    <submittedName>
        <fullName evidence="9">Carboxypeptidase regulatory-like domain-containing protein</fullName>
    </submittedName>
</protein>
<dbReference type="PANTHER" id="PTHR30069">
    <property type="entry name" value="TONB-DEPENDENT OUTER MEMBRANE RECEPTOR"/>
    <property type="match status" value="1"/>
</dbReference>
<dbReference type="Pfam" id="PF13620">
    <property type="entry name" value="CarboxypepD_reg"/>
    <property type="match status" value="1"/>
</dbReference>
<dbReference type="SUPFAM" id="SSF56935">
    <property type="entry name" value="Porins"/>
    <property type="match status" value="1"/>
</dbReference>
<dbReference type="InterPro" id="IPR013784">
    <property type="entry name" value="Carb-bd-like_fold"/>
</dbReference>
<evidence type="ECO:0000256" key="4">
    <source>
        <dbReference type="ARBA" id="ARBA00022692"/>
    </source>
</evidence>
<dbReference type="InterPro" id="IPR036942">
    <property type="entry name" value="Beta-barrel_TonB_sf"/>
</dbReference>
<keyword evidence="10" id="KW-1185">Reference proteome</keyword>
<sequence length="798" mass="91759">LTTGSLEGRVTAENVAISNVSVVLEGAHLIGKTRNTVTTATGQFRFLGLDPGQYQLVINHPHFEKVQHQVTIIMDRVTRHNILMTPVGEEMEITVLAEPAQKGGSAPGTVINAEELDTMPLQNNRYQDILPLLPEITGDSDSGFHSIGSRNRQISFLIDGENTTDPVTGTFGFNIPLDAVASMEVSSFGYSAEYGQGQGGIINLVTGSGTNEWTGSFYSFAPVLDYDGLDIMGIQSWNPGFQVSGPLFNDLFRLNFAFEYRWSENRVEELPPGENRSQRQGYDAFIGLQFRHRARHFIKITAVTFPLWINDRYLAFNRPQETTVNYTQNGYALSMMVRSILNPTLSLESRFKYHHIYLMSHPQGGDPFEVHPAGYQGNYYNDQERWSNRPGIGVILSKHISWAGLHNIRTGFQIERTDYLQYYANNDILYYNKDKELYQSYSYRGPTEFSHHRNHYAFFIQDDHELSPRITIYAGLRMDHDQAFNNTDWAPRTGVLFKPFSRNSTIIRAGWGRFYDEIPLQAAAYEDFPTQYETLFDEETGEIIQQPSPTVTILDRSLRTPYGDQWYILWEQRWWPTLKTMVRYLTKQGFQELQDISIIEPDEEEYIDQKLMLTNANRSEYHSVTLGLDLSLFRQAYLSLSYTWSSAYGDGADWITAEGDSPDPKQREKEWAPLPWDTPHRLISQFRVPLFWKMNMNAILEYRTGYPYSIVNEKQEITGSKNSHRFPDYFRLDVLVARRFPFSKKFDVLAQGGAVNLTNHNNPEYIQNNMDAQDFGHFYGSDDISLQLQLRLVPNKQK</sequence>
<evidence type="ECO:0000259" key="8">
    <source>
        <dbReference type="Pfam" id="PF25183"/>
    </source>
</evidence>
<comment type="caution">
    <text evidence="9">The sequence shown here is derived from an EMBL/GenBank/DDBJ whole genome shotgun (WGS) entry which is preliminary data.</text>
</comment>
<proteinExistence type="predicted"/>